<reference evidence="1 2" key="1">
    <citation type="submission" date="2016-10" db="EMBL/GenBank/DDBJ databases">
        <authorList>
            <person name="de Groot N.N."/>
        </authorList>
    </citation>
    <scope>NUCLEOTIDE SEQUENCE [LARGE SCALE GENOMIC DNA]</scope>
    <source>
        <strain evidence="1">1</strain>
    </source>
</reference>
<accession>A0A1G5SE56</accession>
<dbReference type="RefSeq" id="WP_090285614.1">
    <property type="nucleotide sequence ID" value="NZ_FMWO01000045.1"/>
</dbReference>
<proteinExistence type="predicted"/>
<dbReference type="EMBL" id="FMWO01000045">
    <property type="protein sequence ID" value="SCZ85388.1"/>
    <property type="molecule type" value="Genomic_DNA"/>
</dbReference>
<sequence length="137" mass="15992">MEISCYRETEISRERRTLPAATYNMAVSLLARCPSGNLFVPIRSMQFLAIIDAEEFIFIDGERKCWIDISWQRFHSWERNALNQAVTYDAVFYRENQTSVMLRLQQEFPLALRAMMAKEHPDSPAKIIKFPAKKIGD</sequence>
<organism evidence="1 2">
    <name type="scientific">Nitrosomonas mobilis</name>
    <dbReference type="NCBI Taxonomy" id="51642"/>
    <lineage>
        <taxon>Bacteria</taxon>
        <taxon>Pseudomonadati</taxon>
        <taxon>Pseudomonadota</taxon>
        <taxon>Betaproteobacteria</taxon>
        <taxon>Nitrosomonadales</taxon>
        <taxon>Nitrosomonadaceae</taxon>
        <taxon>Nitrosomonas</taxon>
    </lineage>
</organism>
<evidence type="ECO:0000313" key="2">
    <source>
        <dbReference type="Proteomes" id="UP000198729"/>
    </source>
</evidence>
<dbReference type="OrthoDB" id="5296242at2"/>
<dbReference type="AlphaFoldDB" id="A0A1G5SE56"/>
<protein>
    <submittedName>
        <fullName evidence="1">Uncharacterized protein</fullName>
    </submittedName>
</protein>
<name>A0A1G5SE56_9PROT</name>
<dbReference type="Proteomes" id="UP000198729">
    <property type="component" value="Unassembled WGS sequence"/>
</dbReference>
<keyword evidence="2" id="KW-1185">Reference proteome</keyword>
<evidence type="ECO:0000313" key="1">
    <source>
        <dbReference type="EMBL" id="SCZ85388.1"/>
    </source>
</evidence>
<gene>
    <name evidence="1" type="ORF">NSMM_380010</name>
</gene>